<organism evidence="1 2">
    <name type="scientific">Stichopus japonicus</name>
    <name type="common">Sea cucumber</name>
    <dbReference type="NCBI Taxonomy" id="307972"/>
    <lineage>
        <taxon>Eukaryota</taxon>
        <taxon>Metazoa</taxon>
        <taxon>Echinodermata</taxon>
        <taxon>Eleutherozoa</taxon>
        <taxon>Echinozoa</taxon>
        <taxon>Holothuroidea</taxon>
        <taxon>Aspidochirotacea</taxon>
        <taxon>Aspidochirotida</taxon>
        <taxon>Stichopodidae</taxon>
        <taxon>Apostichopus</taxon>
    </lineage>
</organism>
<protein>
    <recommendedName>
        <fullName evidence="3">NACHT domain-containing protein</fullName>
    </recommendedName>
</protein>
<sequence length="296" mass="33652">MLQKGKHFIMATTGINTYRRLWHFYLKSVRKRHCALKFALKEKLDQIGRTDLVEAIDEYEREREVVVQKENSKSSALEGPFFGREDLLQSVIGVLDEEQSYIHVICISGMPGAGKTRLAYEACHRLLRLHQLISVNLREITTVEAAFFAILHRLNVECKTYEPEVLFSLVKNFRPSKAAGAILLLDSADYLLDPGTRDKPNINSEPFIDLIRQAINLMNSQLKIVITSRTVTCFSLEGDNEMNLEDGVAMMKHHARNTDIDKDTCEGLVRFCGKIPLAIRVLGSRFQDGTIKPRIC</sequence>
<dbReference type="EMBL" id="MRZV01001101">
    <property type="protein sequence ID" value="PIK40618.1"/>
    <property type="molecule type" value="Genomic_DNA"/>
</dbReference>
<evidence type="ECO:0000313" key="1">
    <source>
        <dbReference type="EMBL" id="PIK40618.1"/>
    </source>
</evidence>
<accession>A0A2G8JXZ6</accession>
<proteinExistence type="predicted"/>
<gene>
    <name evidence="1" type="ORF">BSL78_22525</name>
</gene>
<dbReference type="Gene3D" id="3.40.50.300">
    <property type="entry name" value="P-loop containing nucleotide triphosphate hydrolases"/>
    <property type="match status" value="1"/>
</dbReference>
<comment type="caution">
    <text evidence="1">The sequence shown here is derived from an EMBL/GenBank/DDBJ whole genome shotgun (WGS) entry which is preliminary data.</text>
</comment>
<dbReference type="Proteomes" id="UP000230750">
    <property type="component" value="Unassembled WGS sequence"/>
</dbReference>
<evidence type="ECO:0000313" key="2">
    <source>
        <dbReference type="Proteomes" id="UP000230750"/>
    </source>
</evidence>
<reference evidence="1 2" key="1">
    <citation type="journal article" date="2017" name="PLoS Biol.">
        <title>The sea cucumber genome provides insights into morphological evolution and visceral regeneration.</title>
        <authorList>
            <person name="Zhang X."/>
            <person name="Sun L."/>
            <person name="Yuan J."/>
            <person name="Sun Y."/>
            <person name="Gao Y."/>
            <person name="Zhang L."/>
            <person name="Li S."/>
            <person name="Dai H."/>
            <person name="Hamel J.F."/>
            <person name="Liu C."/>
            <person name="Yu Y."/>
            <person name="Liu S."/>
            <person name="Lin W."/>
            <person name="Guo K."/>
            <person name="Jin S."/>
            <person name="Xu P."/>
            <person name="Storey K.B."/>
            <person name="Huan P."/>
            <person name="Zhang T."/>
            <person name="Zhou Y."/>
            <person name="Zhang J."/>
            <person name="Lin C."/>
            <person name="Li X."/>
            <person name="Xing L."/>
            <person name="Huo D."/>
            <person name="Sun M."/>
            <person name="Wang L."/>
            <person name="Mercier A."/>
            <person name="Li F."/>
            <person name="Yang H."/>
            <person name="Xiang J."/>
        </authorList>
    </citation>
    <scope>NUCLEOTIDE SEQUENCE [LARGE SCALE GENOMIC DNA]</scope>
    <source>
        <strain evidence="1">Shaxun</strain>
        <tissue evidence="1">Muscle</tissue>
    </source>
</reference>
<dbReference type="PRINTS" id="PR00364">
    <property type="entry name" value="DISEASERSIST"/>
</dbReference>
<dbReference type="SUPFAM" id="SSF52540">
    <property type="entry name" value="P-loop containing nucleoside triphosphate hydrolases"/>
    <property type="match status" value="1"/>
</dbReference>
<dbReference type="OrthoDB" id="100767at2759"/>
<dbReference type="AlphaFoldDB" id="A0A2G8JXZ6"/>
<dbReference type="InterPro" id="IPR027417">
    <property type="entry name" value="P-loop_NTPase"/>
</dbReference>
<name>A0A2G8JXZ6_STIJA</name>
<evidence type="ECO:0008006" key="3">
    <source>
        <dbReference type="Google" id="ProtNLM"/>
    </source>
</evidence>
<keyword evidence="2" id="KW-1185">Reference proteome</keyword>